<dbReference type="GO" id="GO:0046983">
    <property type="term" value="F:protein dimerization activity"/>
    <property type="evidence" value="ECO:0007669"/>
    <property type="project" value="InterPro"/>
</dbReference>
<dbReference type="CDD" id="cd11393">
    <property type="entry name" value="bHLH_AtbHLH_like"/>
    <property type="match status" value="1"/>
</dbReference>
<dbReference type="SMART" id="SM00353">
    <property type="entry name" value="HLH"/>
    <property type="match status" value="1"/>
</dbReference>
<reference evidence="6" key="1">
    <citation type="journal article" date="2017" name="Gigascience">
        <title>The genome draft of coconut (Cocos nucifera).</title>
        <authorList>
            <person name="Xiao Y."/>
            <person name="Xu P."/>
            <person name="Fan H."/>
            <person name="Baudouin L."/>
            <person name="Xia W."/>
            <person name="Bocs S."/>
            <person name="Xu J."/>
            <person name="Li Q."/>
            <person name="Guo A."/>
            <person name="Zhou L."/>
            <person name="Li J."/>
            <person name="Wu Y."/>
            <person name="Ma Z."/>
            <person name="Armero A."/>
            <person name="Issali A.E."/>
            <person name="Liu N."/>
            <person name="Peng M."/>
            <person name="Yang Y."/>
        </authorList>
    </citation>
    <scope>NUCLEOTIDE SEQUENCE</scope>
    <source>
        <tissue evidence="6">Spear leaf of Hainan Tall coconut</tissue>
    </source>
</reference>
<evidence type="ECO:0000256" key="1">
    <source>
        <dbReference type="ARBA" id="ARBA00005510"/>
    </source>
</evidence>
<feature type="domain" description="BHLH" evidence="5">
    <location>
        <begin position="5"/>
        <end position="54"/>
    </location>
</feature>
<dbReference type="PROSITE" id="PS50888">
    <property type="entry name" value="BHLH"/>
    <property type="match status" value="1"/>
</dbReference>
<dbReference type="InterPro" id="IPR045239">
    <property type="entry name" value="bHLH95_bHLH"/>
</dbReference>
<name>A0A8K0N299_COCNU</name>
<evidence type="ECO:0000256" key="4">
    <source>
        <dbReference type="SAM" id="Coils"/>
    </source>
</evidence>
<feature type="coiled-coil region" evidence="4">
    <location>
        <begin position="51"/>
        <end position="81"/>
    </location>
</feature>
<dbReference type="Proteomes" id="UP000797356">
    <property type="component" value="Chromosome 6"/>
</dbReference>
<evidence type="ECO:0000256" key="2">
    <source>
        <dbReference type="ARBA" id="ARBA00023015"/>
    </source>
</evidence>
<gene>
    <name evidence="6" type="ORF">COCNU_06G001700</name>
</gene>
<comment type="caution">
    <text evidence="6">The sequence shown here is derived from an EMBL/GenBank/DDBJ whole genome shotgun (WGS) entry which is preliminary data.</text>
</comment>
<dbReference type="Pfam" id="PF23132">
    <property type="entry name" value="DUF7049"/>
    <property type="match status" value="1"/>
</dbReference>
<dbReference type="InterPro" id="IPR036638">
    <property type="entry name" value="HLH_DNA-bd_sf"/>
</dbReference>
<evidence type="ECO:0000313" key="7">
    <source>
        <dbReference type="Proteomes" id="UP000797356"/>
    </source>
</evidence>
<dbReference type="PANTHER" id="PTHR46665">
    <property type="entry name" value="TRANSCRIPTION FACTOR BHLH041-RELATED-RELATED"/>
    <property type="match status" value="1"/>
</dbReference>
<sequence>MGGPRSSSHHVISERRRREKLNGSFQDLRMLLPPGSKKDKGSVLTSTRNYLNTLKAQIYELEEKNRKLEMQLVSMNEARETTGWSGRVKVQIMKASDLSTELQHINVGLTVKAACDIIALVLHVLERLKEMGLSSLLSVDAYTYSSQMNLFARVNIKLQIKV</sequence>
<keyword evidence="7" id="KW-1185">Reference proteome</keyword>
<accession>A0A8K0N299</accession>
<proteinExistence type="inferred from homology"/>
<dbReference type="SUPFAM" id="SSF47459">
    <property type="entry name" value="HLH, helix-loop-helix DNA-binding domain"/>
    <property type="match status" value="1"/>
</dbReference>
<keyword evidence="3" id="KW-0804">Transcription</keyword>
<keyword evidence="2" id="KW-0805">Transcription regulation</keyword>
<evidence type="ECO:0000259" key="5">
    <source>
        <dbReference type="PROSITE" id="PS50888"/>
    </source>
</evidence>
<evidence type="ECO:0000313" key="6">
    <source>
        <dbReference type="EMBL" id="KAG1346341.1"/>
    </source>
</evidence>
<dbReference type="InterPro" id="IPR055477">
    <property type="entry name" value="DUF7049"/>
</dbReference>
<dbReference type="InterPro" id="IPR044658">
    <property type="entry name" value="bHLH92/bHLH041-like"/>
</dbReference>
<dbReference type="Gene3D" id="4.10.280.10">
    <property type="entry name" value="Helix-loop-helix DNA-binding domain"/>
    <property type="match status" value="1"/>
</dbReference>
<organism evidence="6 7">
    <name type="scientific">Cocos nucifera</name>
    <name type="common">Coconut palm</name>
    <dbReference type="NCBI Taxonomy" id="13894"/>
    <lineage>
        <taxon>Eukaryota</taxon>
        <taxon>Viridiplantae</taxon>
        <taxon>Streptophyta</taxon>
        <taxon>Embryophyta</taxon>
        <taxon>Tracheophyta</taxon>
        <taxon>Spermatophyta</taxon>
        <taxon>Magnoliopsida</taxon>
        <taxon>Liliopsida</taxon>
        <taxon>Arecaceae</taxon>
        <taxon>Arecoideae</taxon>
        <taxon>Cocoseae</taxon>
        <taxon>Attaleinae</taxon>
        <taxon>Cocos</taxon>
    </lineage>
</organism>
<dbReference type="EMBL" id="CM017877">
    <property type="protein sequence ID" value="KAG1346341.1"/>
    <property type="molecule type" value="Genomic_DNA"/>
</dbReference>
<evidence type="ECO:0000256" key="3">
    <source>
        <dbReference type="ARBA" id="ARBA00023163"/>
    </source>
</evidence>
<dbReference type="InterPro" id="IPR011598">
    <property type="entry name" value="bHLH_dom"/>
</dbReference>
<protein>
    <submittedName>
        <fullName evidence="6">Putative transcription factor bHLH041</fullName>
    </submittedName>
</protein>
<dbReference type="AlphaFoldDB" id="A0A8K0N299"/>
<dbReference type="PANTHER" id="PTHR46665:SF1">
    <property type="entry name" value="SPERMATOGENESIS- AND OOGENESIS-SPECIFIC BASIC HELIX-LOOP-HELIX-CONTAINING PROTEIN 1"/>
    <property type="match status" value="1"/>
</dbReference>
<dbReference type="OrthoDB" id="5778525at2759"/>
<reference evidence="6" key="2">
    <citation type="submission" date="2019-07" db="EMBL/GenBank/DDBJ databases">
        <authorList>
            <person name="Yang Y."/>
            <person name="Bocs S."/>
            <person name="Baudouin L."/>
        </authorList>
    </citation>
    <scope>NUCLEOTIDE SEQUENCE</scope>
    <source>
        <tissue evidence="6">Spear leaf of Hainan Tall coconut</tissue>
    </source>
</reference>
<comment type="similarity">
    <text evidence="1">Belongs to the bHLH protein family.</text>
</comment>
<dbReference type="Pfam" id="PF00010">
    <property type="entry name" value="HLH"/>
    <property type="match status" value="1"/>
</dbReference>
<keyword evidence="4" id="KW-0175">Coiled coil</keyword>